<reference evidence="1" key="1">
    <citation type="thesis" date="2021" institute="BYU ScholarsArchive" country="Provo, UT, USA">
        <title>Applications of and Algorithms for Genome Assembly and Genomic Analyses with an Emphasis on Marine Teleosts.</title>
        <authorList>
            <person name="Pickett B.D."/>
        </authorList>
    </citation>
    <scope>NUCLEOTIDE SEQUENCE</scope>
    <source>
        <strain evidence="1">HI-2016</strain>
    </source>
</reference>
<evidence type="ECO:0000313" key="2">
    <source>
        <dbReference type="Proteomes" id="UP000824540"/>
    </source>
</evidence>
<protein>
    <submittedName>
        <fullName evidence="1">Uncharacterized protein</fullName>
    </submittedName>
</protein>
<organism evidence="1 2">
    <name type="scientific">Albula glossodonta</name>
    <name type="common">roundjaw bonefish</name>
    <dbReference type="NCBI Taxonomy" id="121402"/>
    <lineage>
        <taxon>Eukaryota</taxon>
        <taxon>Metazoa</taxon>
        <taxon>Chordata</taxon>
        <taxon>Craniata</taxon>
        <taxon>Vertebrata</taxon>
        <taxon>Euteleostomi</taxon>
        <taxon>Actinopterygii</taxon>
        <taxon>Neopterygii</taxon>
        <taxon>Teleostei</taxon>
        <taxon>Albuliformes</taxon>
        <taxon>Albulidae</taxon>
        <taxon>Albula</taxon>
    </lineage>
</organism>
<keyword evidence="2" id="KW-1185">Reference proteome</keyword>
<accession>A0A8T2N3D3</accession>
<dbReference type="AlphaFoldDB" id="A0A8T2N3D3"/>
<comment type="caution">
    <text evidence="1">The sequence shown here is derived from an EMBL/GenBank/DDBJ whole genome shotgun (WGS) entry which is preliminary data.</text>
</comment>
<name>A0A8T2N3D3_9TELE</name>
<dbReference type="Proteomes" id="UP000824540">
    <property type="component" value="Unassembled WGS sequence"/>
</dbReference>
<gene>
    <name evidence="1" type="ORF">JZ751_007342</name>
</gene>
<proteinExistence type="predicted"/>
<evidence type="ECO:0000313" key="1">
    <source>
        <dbReference type="EMBL" id="KAG9334683.1"/>
    </source>
</evidence>
<sequence>MKLAYLQRAVVYANTERWSPPVNVTCNIFINSFGSIAETTMLYSLKYGQSNSYNTEGAQDGGVRMEGSGWRVQDGGVRMEGSGWRGQDGGFRMEGSGWRVQDGGVGMEGSGWRGQDGGFRMEGSGWKVQDGRVRMEGFLSSYHQI</sequence>
<dbReference type="OrthoDB" id="9905675at2759"/>
<dbReference type="EMBL" id="JAFBMS010000142">
    <property type="protein sequence ID" value="KAG9334683.1"/>
    <property type="molecule type" value="Genomic_DNA"/>
</dbReference>